<comment type="caution">
    <text evidence="3">The sequence shown here is derived from an EMBL/GenBank/DDBJ whole genome shotgun (WGS) entry which is preliminary data.</text>
</comment>
<feature type="transmembrane region" description="Helical" evidence="2">
    <location>
        <begin position="347"/>
        <end position="371"/>
    </location>
</feature>
<keyword evidence="4" id="KW-1185">Reference proteome</keyword>
<evidence type="ECO:0000256" key="2">
    <source>
        <dbReference type="SAM" id="Phobius"/>
    </source>
</evidence>
<evidence type="ECO:0000256" key="1">
    <source>
        <dbReference type="SAM" id="MobiDB-lite"/>
    </source>
</evidence>
<gene>
    <name evidence="3" type="ORF">TWF718_003454</name>
</gene>
<proteinExistence type="predicted"/>
<dbReference type="Proteomes" id="UP001313282">
    <property type="component" value="Unassembled WGS sequence"/>
</dbReference>
<evidence type="ECO:0000313" key="3">
    <source>
        <dbReference type="EMBL" id="KAK6330027.1"/>
    </source>
</evidence>
<feature type="transmembrane region" description="Helical" evidence="2">
    <location>
        <begin position="260"/>
        <end position="278"/>
    </location>
</feature>
<keyword evidence="2" id="KW-0812">Transmembrane</keyword>
<evidence type="ECO:0008006" key="5">
    <source>
        <dbReference type="Google" id="ProtNLM"/>
    </source>
</evidence>
<reference evidence="3 4" key="1">
    <citation type="submission" date="2019-10" db="EMBL/GenBank/DDBJ databases">
        <authorList>
            <person name="Palmer J.M."/>
        </authorList>
    </citation>
    <scope>NUCLEOTIDE SEQUENCE [LARGE SCALE GENOMIC DNA]</scope>
    <source>
        <strain evidence="3 4">TWF718</strain>
    </source>
</reference>
<dbReference type="EMBL" id="JAVHNR010000012">
    <property type="protein sequence ID" value="KAK6330027.1"/>
    <property type="molecule type" value="Genomic_DNA"/>
</dbReference>
<accession>A0AAN8RBF3</accession>
<sequence>MSRYIRRLQAWRAASLPSILPTHTGEVFIVGTDSSSLSSTTAPVRRTRSLPVYQEHRVTSDGYGVSTLAHEGTRNPDIESIIRTDVELPVEDTTESTLVETEEKSIDVVTPTTSRAPKYDGPAGEGPGDRPSPVPPETEGETSGAGATRNASAVIVPETDAGRRNWMIQITAWGHQLQWLALTHGLLGAFHLFHNIFRSEDPPRDEERAAGIVPPGRWRRPLYPSIKRPFFKSFNSMLARGLWFRTSLSSLRFWSLFNGYFGAILHQLSVSAVISGAVEVPSLNLRRSAILIAFTVAYLCSVCSCVSLGVEGYVYQNYEASMAGTTMVWMHKDRIPDARSLVGDPGVALPVAFICALLLGTLGTLIAMWCVGTRLQLERGAVWWFWPWPRNSLGLNEVRCQWSWISLFLAVVLGVGGIIGAVVMMGGIVGEAARKGINLGFDAKYHGALVR</sequence>
<keyword evidence="2" id="KW-0472">Membrane</keyword>
<keyword evidence="2" id="KW-1133">Transmembrane helix</keyword>
<organism evidence="3 4">
    <name type="scientific">Orbilia javanica</name>
    <dbReference type="NCBI Taxonomy" id="47235"/>
    <lineage>
        <taxon>Eukaryota</taxon>
        <taxon>Fungi</taxon>
        <taxon>Dikarya</taxon>
        <taxon>Ascomycota</taxon>
        <taxon>Pezizomycotina</taxon>
        <taxon>Orbiliomycetes</taxon>
        <taxon>Orbiliales</taxon>
        <taxon>Orbiliaceae</taxon>
        <taxon>Orbilia</taxon>
    </lineage>
</organism>
<feature type="transmembrane region" description="Helical" evidence="2">
    <location>
        <begin position="290"/>
        <end position="310"/>
    </location>
</feature>
<evidence type="ECO:0000313" key="4">
    <source>
        <dbReference type="Proteomes" id="UP001313282"/>
    </source>
</evidence>
<feature type="region of interest" description="Disordered" evidence="1">
    <location>
        <begin position="91"/>
        <end position="151"/>
    </location>
</feature>
<name>A0AAN8RBF3_9PEZI</name>
<feature type="transmembrane region" description="Helical" evidence="2">
    <location>
        <begin position="404"/>
        <end position="429"/>
    </location>
</feature>
<protein>
    <recommendedName>
        <fullName evidence="5">Transmembrane protein</fullName>
    </recommendedName>
</protein>
<dbReference type="AlphaFoldDB" id="A0AAN8RBF3"/>